<evidence type="ECO:0008006" key="4">
    <source>
        <dbReference type="Google" id="ProtNLM"/>
    </source>
</evidence>
<sequence>MMIIVKIYAIINKREARMKKRRGNVIRYETIGICIKALTYALLIALIIKLLVGIWIMTKSQNNFMVRKQFRLTMIFLPPVFSQNLLGYLFTKKIDIYPKTVFIIAYMAQIVRIGILFCICHSISKCFDRVLNNETPFYLGSEKMFFNVAVLVVCYWIVPFLIKYLSFFISGYIKGYVYVDVGNNHLIFIFIMIMLLGFLFKTQEFGKFLQNESDETL</sequence>
<dbReference type="STRING" id="887929.HMP0721_2351"/>
<evidence type="ECO:0000256" key="1">
    <source>
        <dbReference type="SAM" id="Phobius"/>
    </source>
</evidence>
<feature type="transmembrane region" description="Helical" evidence="1">
    <location>
        <begin position="102"/>
        <end position="123"/>
    </location>
</feature>
<feature type="transmembrane region" description="Helical" evidence="1">
    <location>
        <begin position="144"/>
        <end position="162"/>
    </location>
</feature>
<keyword evidence="3" id="KW-1185">Reference proteome</keyword>
<organism evidence="2 3">
    <name type="scientific">Pseudoramibacter alactolyticus ATCC 23263</name>
    <dbReference type="NCBI Taxonomy" id="887929"/>
    <lineage>
        <taxon>Bacteria</taxon>
        <taxon>Bacillati</taxon>
        <taxon>Bacillota</taxon>
        <taxon>Clostridia</taxon>
        <taxon>Eubacteriales</taxon>
        <taxon>Eubacteriaceae</taxon>
        <taxon>Pseudoramibacter</taxon>
    </lineage>
</organism>
<feature type="transmembrane region" description="Helical" evidence="1">
    <location>
        <begin position="37"/>
        <end position="58"/>
    </location>
</feature>
<evidence type="ECO:0000313" key="3">
    <source>
        <dbReference type="Proteomes" id="UP000004754"/>
    </source>
</evidence>
<dbReference type="HOGENOM" id="CLU_1271380_0_0_9"/>
<gene>
    <name evidence="2" type="ORF">HMP0721_2351</name>
</gene>
<evidence type="ECO:0000313" key="2">
    <source>
        <dbReference type="EMBL" id="EFV00534.1"/>
    </source>
</evidence>
<name>E6MK15_9FIRM</name>
<keyword evidence="1" id="KW-0812">Transmembrane</keyword>
<dbReference type="AlphaFoldDB" id="E6MK15"/>
<feature type="transmembrane region" description="Helical" evidence="1">
    <location>
        <begin position="70"/>
        <end position="90"/>
    </location>
</feature>
<dbReference type="EMBL" id="AEQN01000033">
    <property type="protein sequence ID" value="EFV00534.1"/>
    <property type="molecule type" value="Genomic_DNA"/>
</dbReference>
<proteinExistence type="predicted"/>
<dbReference type="Proteomes" id="UP000004754">
    <property type="component" value="Unassembled WGS sequence"/>
</dbReference>
<keyword evidence="1" id="KW-1133">Transmembrane helix</keyword>
<protein>
    <recommendedName>
        <fullName evidence="4">DUF2975 domain-containing protein</fullName>
    </recommendedName>
</protein>
<comment type="caution">
    <text evidence="2">The sequence shown here is derived from an EMBL/GenBank/DDBJ whole genome shotgun (WGS) entry which is preliminary data.</text>
</comment>
<accession>E6MK15</accession>
<reference evidence="2 3" key="1">
    <citation type="submission" date="2010-12" db="EMBL/GenBank/DDBJ databases">
        <authorList>
            <person name="Muzny D."/>
            <person name="Qin X."/>
            <person name="Deng J."/>
            <person name="Jiang H."/>
            <person name="Liu Y."/>
            <person name="Qu J."/>
            <person name="Song X.-Z."/>
            <person name="Zhang L."/>
            <person name="Thornton R."/>
            <person name="Coyle M."/>
            <person name="Francisco L."/>
            <person name="Jackson L."/>
            <person name="Javaid M."/>
            <person name="Korchina V."/>
            <person name="Kovar C."/>
            <person name="Mata R."/>
            <person name="Mathew T."/>
            <person name="Ngo R."/>
            <person name="Nguyen L."/>
            <person name="Nguyen N."/>
            <person name="Okwuonu G."/>
            <person name="Ongeri F."/>
            <person name="Pham C."/>
            <person name="Simmons D."/>
            <person name="Wilczek-Boney K."/>
            <person name="Hale W."/>
            <person name="Jakkamsetti A."/>
            <person name="Pham P."/>
            <person name="Ruth R."/>
            <person name="San Lucas F."/>
            <person name="Warren J."/>
            <person name="Zhang J."/>
            <person name="Zhao Z."/>
            <person name="Zhou C."/>
            <person name="Zhu D."/>
            <person name="Lee S."/>
            <person name="Bess C."/>
            <person name="Blankenburg K."/>
            <person name="Forbes L."/>
            <person name="Fu Q."/>
            <person name="Gubbala S."/>
            <person name="Hirani K."/>
            <person name="Jayaseelan J.C."/>
            <person name="Lara F."/>
            <person name="Munidasa M."/>
            <person name="Palculict T."/>
            <person name="Patil S."/>
            <person name="Pu L.-L."/>
            <person name="Saada N."/>
            <person name="Tang L."/>
            <person name="Weissenberger G."/>
            <person name="Zhu Y."/>
            <person name="Hemphill L."/>
            <person name="Shang Y."/>
            <person name="Youmans B."/>
            <person name="Ayvaz T."/>
            <person name="Ross M."/>
            <person name="Santibanez J."/>
            <person name="Aqrawi P."/>
            <person name="Gross S."/>
            <person name="Joshi V."/>
            <person name="Fowler G."/>
            <person name="Nazareth L."/>
            <person name="Reid J."/>
            <person name="Worley K."/>
            <person name="Petrosino J."/>
            <person name="Highlander S."/>
            <person name="Gibbs R."/>
        </authorList>
    </citation>
    <scope>NUCLEOTIDE SEQUENCE [LARGE SCALE GENOMIC DNA]</scope>
    <source>
        <strain evidence="2 3">ATCC 23263</strain>
    </source>
</reference>
<feature type="transmembrane region" description="Helical" evidence="1">
    <location>
        <begin position="182"/>
        <end position="200"/>
    </location>
</feature>
<keyword evidence="1" id="KW-0472">Membrane</keyword>